<reference evidence="2 3" key="1">
    <citation type="submission" date="2020-04" db="EMBL/GenBank/DDBJ databases">
        <title>Perkinsus olseni comparative genomics.</title>
        <authorList>
            <person name="Bogema D.R."/>
        </authorList>
    </citation>
    <scope>NUCLEOTIDE SEQUENCE [LARGE SCALE GENOMIC DNA]</scope>
    <source>
        <strain evidence="2">ATCC PRA-205</strain>
    </source>
</reference>
<evidence type="ECO:0000256" key="1">
    <source>
        <dbReference type="SAM" id="MobiDB-lite"/>
    </source>
</evidence>
<feature type="region of interest" description="Disordered" evidence="1">
    <location>
        <begin position="1"/>
        <end position="106"/>
    </location>
</feature>
<feature type="compositionally biased region" description="Basic and acidic residues" evidence="1">
    <location>
        <begin position="67"/>
        <end position="78"/>
    </location>
</feature>
<sequence length="106" mass="11529">GNRRGAESRRRKSSEAVRRPPGGQVQSSGEQRDKSVSLETGPQEFPVGGGRSRDVLDSVTARGPSGNDDRNVARRGPEEPQPPIRSHGPSQEGRWLAQINRRPAPL</sequence>
<protein>
    <submittedName>
        <fullName evidence="2">Uncharacterized protein</fullName>
    </submittedName>
</protein>
<dbReference type="Proteomes" id="UP000574390">
    <property type="component" value="Unassembled WGS sequence"/>
</dbReference>
<accession>A0A7J6R8B0</accession>
<proteinExistence type="predicted"/>
<evidence type="ECO:0000313" key="3">
    <source>
        <dbReference type="Proteomes" id="UP000574390"/>
    </source>
</evidence>
<dbReference type="AlphaFoldDB" id="A0A7J6R8B0"/>
<feature type="non-terminal residue" evidence="2">
    <location>
        <position position="1"/>
    </location>
</feature>
<feature type="non-terminal residue" evidence="2">
    <location>
        <position position="106"/>
    </location>
</feature>
<name>A0A7J6R8B0_PEROL</name>
<dbReference type="EMBL" id="JABANM010023915">
    <property type="protein sequence ID" value="KAF4717089.1"/>
    <property type="molecule type" value="Genomic_DNA"/>
</dbReference>
<evidence type="ECO:0000313" key="2">
    <source>
        <dbReference type="EMBL" id="KAF4717089.1"/>
    </source>
</evidence>
<comment type="caution">
    <text evidence="2">The sequence shown here is derived from an EMBL/GenBank/DDBJ whole genome shotgun (WGS) entry which is preliminary data.</text>
</comment>
<feature type="compositionally biased region" description="Basic and acidic residues" evidence="1">
    <location>
        <begin position="1"/>
        <end position="18"/>
    </location>
</feature>
<organism evidence="2 3">
    <name type="scientific">Perkinsus olseni</name>
    <name type="common">Perkinsus atlanticus</name>
    <dbReference type="NCBI Taxonomy" id="32597"/>
    <lineage>
        <taxon>Eukaryota</taxon>
        <taxon>Sar</taxon>
        <taxon>Alveolata</taxon>
        <taxon>Perkinsozoa</taxon>
        <taxon>Perkinsea</taxon>
        <taxon>Perkinsida</taxon>
        <taxon>Perkinsidae</taxon>
        <taxon>Perkinsus</taxon>
    </lineage>
</organism>
<gene>
    <name evidence="2" type="ORF">FOZ62_008890</name>
</gene>